<keyword evidence="8 10" id="KW-0456">Lyase</keyword>
<dbReference type="PANTHER" id="PTHR43345">
    <property type="entry name" value="3-ISOPROPYLMALATE DEHYDRATASE SMALL SUBUNIT 2-RELATED-RELATED"/>
    <property type="match status" value="1"/>
</dbReference>
<keyword evidence="7 10" id="KW-0028">Amino-acid biosynthesis</keyword>
<dbReference type="InterPro" id="IPR000573">
    <property type="entry name" value="AconitaseA/IPMdHydase_ssu_swvl"/>
</dbReference>
<dbReference type="UniPathway" id="UPA00048">
    <property type="reaction ID" value="UER00071"/>
</dbReference>
<evidence type="ECO:0000256" key="4">
    <source>
        <dbReference type="ARBA" id="ARBA00009845"/>
    </source>
</evidence>
<proteinExistence type="inferred from homology"/>
<reference evidence="13" key="1">
    <citation type="submission" date="2018-10" db="EMBL/GenBank/DDBJ databases">
        <authorList>
            <person name="Vincent A.T."/>
            <person name="Schiettekatte O."/>
            <person name="Bourhy P."/>
            <person name="Veyrier F.J."/>
            <person name="Picardeau M."/>
        </authorList>
    </citation>
    <scope>NUCLEOTIDE SEQUENCE</scope>
    <source>
        <strain evidence="13">201702690</strain>
    </source>
</reference>
<dbReference type="Proteomes" id="UP000297946">
    <property type="component" value="Unassembled WGS sequence"/>
</dbReference>
<keyword evidence="14" id="KW-1185">Reference proteome</keyword>
<evidence type="ECO:0000256" key="5">
    <source>
        <dbReference type="ARBA" id="ARBA00011271"/>
    </source>
</evidence>
<dbReference type="InterPro" id="IPR050075">
    <property type="entry name" value="LeuD"/>
</dbReference>
<evidence type="ECO:0000256" key="8">
    <source>
        <dbReference type="ARBA" id="ARBA00023239"/>
    </source>
</evidence>
<evidence type="ECO:0000256" key="7">
    <source>
        <dbReference type="ARBA" id="ARBA00022605"/>
    </source>
</evidence>
<evidence type="ECO:0000256" key="6">
    <source>
        <dbReference type="ARBA" id="ARBA00022430"/>
    </source>
</evidence>
<dbReference type="Proteomes" id="UP000297273">
    <property type="component" value="Unassembled WGS sequence"/>
</dbReference>
<evidence type="ECO:0000313" key="12">
    <source>
        <dbReference type="EMBL" id="TGJ98482.1"/>
    </source>
</evidence>
<keyword evidence="9 10" id="KW-0100">Branched-chain amino acid biosynthesis</keyword>
<dbReference type="PANTHER" id="PTHR43345:SF5">
    <property type="entry name" value="3-ISOPROPYLMALATE DEHYDRATASE SMALL SUBUNIT"/>
    <property type="match status" value="1"/>
</dbReference>
<dbReference type="InterPro" id="IPR033940">
    <property type="entry name" value="IPMI_Swivel"/>
</dbReference>
<dbReference type="GO" id="GO:0009316">
    <property type="term" value="C:3-isopropylmalate dehydratase complex"/>
    <property type="evidence" value="ECO:0007669"/>
    <property type="project" value="InterPro"/>
</dbReference>
<dbReference type="InterPro" id="IPR004431">
    <property type="entry name" value="3-IsopropMal_deHydase_ssu"/>
</dbReference>
<name>A0A5F1ZX76_9LEPT</name>
<organism evidence="12 15">
    <name type="scientific">Leptospira langatensis</name>
    <dbReference type="NCBI Taxonomy" id="2484983"/>
    <lineage>
        <taxon>Bacteria</taxon>
        <taxon>Pseudomonadati</taxon>
        <taxon>Spirochaetota</taxon>
        <taxon>Spirochaetia</taxon>
        <taxon>Leptospirales</taxon>
        <taxon>Leptospiraceae</taxon>
        <taxon>Leptospira</taxon>
    </lineage>
</organism>
<evidence type="ECO:0000313" key="15">
    <source>
        <dbReference type="Proteomes" id="UP000297946"/>
    </source>
</evidence>
<dbReference type="NCBIfam" id="NF002458">
    <property type="entry name" value="PRK01641.1"/>
    <property type="match status" value="1"/>
</dbReference>
<dbReference type="EC" id="4.2.1.33" evidence="10"/>
<comment type="caution">
    <text evidence="12">The sequence shown here is derived from an EMBL/GenBank/DDBJ whole genome shotgun (WGS) entry which is preliminary data.</text>
</comment>
<keyword evidence="6 10" id="KW-0432">Leucine biosynthesis</keyword>
<comment type="function">
    <text evidence="2 10">Catalyzes the isomerization between 2-isopropylmalate and 3-isopropylmalate, via the formation of 2-isopropylmaleate.</text>
</comment>
<comment type="catalytic activity">
    <reaction evidence="1 10">
        <text>(2R,3S)-3-isopropylmalate = (2S)-2-isopropylmalate</text>
        <dbReference type="Rhea" id="RHEA:32287"/>
        <dbReference type="ChEBI" id="CHEBI:1178"/>
        <dbReference type="ChEBI" id="CHEBI:35121"/>
        <dbReference type="EC" id="4.2.1.33"/>
    </reaction>
</comment>
<evidence type="ECO:0000313" key="13">
    <source>
        <dbReference type="EMBL" id="TGL43396.1"/>
    </source>
</evidence>
<dbReference type="Gene3D" id="3.20.19.10">
    <property type="entry name" value="Aconitase, domain 4"/>
    <property type="match status" value="1"/>
</dbReference>
<sequence length="210" mass="24126">MNPKTWTIHEGVIASIPRADIDTDQILPKQFMKKIERNGFGKHLFHDWRYKDVEGNIQNPEFVLNQGPFQNASILIVGENFGCGSSREHAPWALADFGIRAILSVSFADIFSINAAKNGIALVRLKEEEIKKIQEEVQKHPGKTLTVDLDTLQVRSDEQNFSFYLEQGSVDRIRNGWDDIDLTLREEEKIRSFESGFFTEHRYLSVSWEA</sequence>
<comment type="pathway">
    <text evidence="3 10">Amino-acid biosynthesis; L-leucine biosynthesis; L-leucine from 3-methyl-2-oxobutanoate: step 2/4.</text>
</comment>
<dbReference type="RefSeq" id="WP_135642406.1">
    <property type="nucleotide sequence ID" value="NZ_RQER01000011.1"/>
</dbReference>
<comment type="similarity">
    <text evidence="4 10">Belongs to the LeuD family. LeuD type 1 subfamily.</text>
</comment>
<evidence type="ECO:0000256" key="3">
    <source>
        <dbReference type="ARBA" id="ARBA00004729"/>
    </source>
</evidence>
<dbReference type="AlphaFoldDB" id="A0A5F1ZX76"/>
<evidence type="ECO:0000256" key="9">
    <source>
        <dbReference type="ARBA" id="ARBA00023304"/>
    </source>
</evidence>
<accession>A0A5F1ZX76</accession>
<dbReference type="OrthoDB" id="9777465at2"/>
<dbReference type="InterPro" id="IPR015928">
    <property type="entry name" value="Aconitase/3IPM_dehydase_swvl"/>
</dbReference>
<dbReference type="CDD" id="cd01577">
    <property type="entry name" value="IPMI_Swivel"/>
    <property type="match status" value="1"/>
</dbReference>
<dbReference type="SUPFAM" id="SSF52016">
    <property type="entry name" value="LeuD/IlvD-like"/>
    <property type="match status" value="1"/>
</dbReference>
<evidence type="ECO:0000256" key="1">
    <source>
        <dbReference type="ARBA" id="ARBA00000491"/>
    </source>
</evidence>
<dbReference type="GO" id="GO:0009098">
    <property type="term" value="P:L-leucine biosynthetic process"/>
    <property type="evidence" value="ECO:0007669"/>
    <property type="project" value="UniProtKB-UniRule"/>
</dbReference>
<comment type="subunit">
    <text evidence="5 10">Heterodimer of LeuC and LeuD.</text>
</comment>
<dbReference type="HAMAP" id="MF_01031">
    <property type="entry name" value="LeuD_type1"/>
    <property type="match status" value="1"/>
</dbReference>
<dbReference type="EMBL" id="RQGC01000001">
    <property type="protein sequence ID" value="TGL43396.1"/>
    <property type="molecule type" value="Genomic_DNA"/>
</dbReference>
<dbReference type="Pfam" id="PF00694">
    <property type="entry name" value="Aconitase_C"/>
    <property type="match status" value="1"/>
</dbReference>
<dbReference type="GO" id="GO:0003861">
    <property type="term" value="F:3-isopropylmalate dehydratase activity"/>
    <property type="evidence" value="ECO:0007669"/>
    <property type="project" value="UniProtKB-UniRule"/>
</dbReference>
<protein>
    <recommendedName>
        <fullName evidence="10">3-isopropylmalate dehydratase small subunit</fullName>
        <ecNumber evidence="10">4.2.1.33</ecNumber>
    </recommendedName>
    <alternativeName>
        <fullName evidence="10">Alpha-IPM isomerase</fullName>
        <shortName evidence="10">IPMI</shortName>
    </alternativeName>
    <alternativeName>
        <fullName evidence="10">Isopropylmalate isomerase</fullName>
    </alternativeName>
</protein>
<dbReference type="EMBL" id="RQER01000011">
    <property type="protein sequence ID" value="TGJ98482.1"/>
    <property type="molecule type" value="Genomic_DNA"/>
</dbReference>
<evidence type="ECO:0000256" key="10">
    <source>
        <dbReference type="HAMAP-Rule" id="MF_01031"/>
    </source>
</evidence>
<evidence type="ECO:0000259" key="11">
    <source>
        <dbReference type="Pfam" id="PF00694"/>
    </source>
</evidence>
<evidence type="ECO:0000256" key="2">
    <source>
        <dbReference type="ARBA" id="ARBA00002695"/>
    </source>
</evidence>
<dbReference type="FunFam" id="3.20.19.10:FF:000003">
    <property type="entry name" value="3-isopropylmalate dehydratase small subunit"/>
    <property type="match status" value="1"/>
</dbReference>
<gene>
    <name evidence="10 12" type="primary">leuD</name>
    <name evidence="12" type="ORF">EHO57_17950</name>
    <name evidence="13" type="ORF">EHQ53_01810</name>
</gene>
<feature type="domain" description="Aconitase A/isopropylmalate dehydratase small subunit swivel" evidence="11">
    <location>
        <begin position="7"/>
        <end position="127"/>
    </location>
</feature>
<dbReference type="NCBIfam" id="TIGR00171">
    <property type="entry name" value="leuD"/>
    <property type="match status" value="1"/>
</dbReference>
<evidence type="ECO:0000313" key="14">
    <source>
        <dbReference type="Proteomes" id="UP000297273"/>
    </source>
</evidence>
<reference evidence="12 15" key="2">
    <citation type="journal article" date="2019" name="PLoS Negl. Trop. Dis.">
        <title>Revisiting the worldwide diversity of Leptospira species in the environment.</title>
        <authorList>
            <person name="Vincent A.T."/>
            <person name="Schiettekatte O."/>
            <person name="Bourhy P."/>
            <person name="Veyrier F.J."/>
            <person name="Picardeau M."/>
        </authorList>
    </citation>
    <scope>NUCLEOTIDE SEQUENCE [LARGE SCALE GENOMIC DNA]</scope>
    <source>
        <strain evidence="13">201702690</strain>
        <strain evidence="12 15">SSW18</strain>
    </source>
</reference>